<dbReference type="Proteomes" id="UP000243073">
    <property type="component" value="Unassembled WGS sequence"/>
</dbReference>
<evidence type="ECO:0000256" key="1">
    <source>
        <dbReference type="SAM" id="MobiDB-lite"/>
    </source>
</evidence>
<evidence type="ECO:0008006" key="5">
    <source>
        <dbReference type="Google" id="ProtNLM"/>
    </source>
</evidence>
<keyword evidence="2" id="KW-0732">Signal</keyword>
<comment type="caution">
    <text evidence="3">The sequence shown here is derived from an EMBL/GenBank/DDBJ whole genome shotgun (WGS) entry which is preliminary data.</text>
</comment>
<feature type="region of interest" description="Disordered" evidence="1">
    <location>
        <begin position="146"/>
        <end position="198"/>
    </location>
</feature>
<feature type="signal peptide" evidence="2">
    <location>
        <begin position="1"/>
        <end position="33"/>
    </location>
</feature>
<dbReference type="EMBL" id="MDKE01000004">
    <property type="protein sequence ID" value="OIN13871.1"/>
    <property type="molecule type" value="Genomic_DNA"/>
</dbReference>
<feature type="compositionally biased region" description="Acidic residues" evidence="1">
    <location>
        <begin position="178"/>
        <end position="189"/>
    </location>
</feature>
<organism evidence="3 4">
    <name type="scientific">Oceanisphaera psychrotolerans</name>
    <dbReference type="NCBI Taxonomy" id="1414654"/>
    <lineage>
        <taxon>Bacteria</taxon>
        <taxon>Pseudomonadati</taxon>
        <taxon>Pseudomonadota</taxon>
        <taxon>Gammaproteobacteria</taxon>
        <taxon>Aeromonadales</taxon>
        <taxon>Aeromonadaceae</taxon>
        <taxon>Oceanisphaera</taxon>
    </lineage>
</organism>
<name>A0A1J4QK85_9GAMM</name>
<gene>
    <name evidence="3" type="ORF">BFR47_09290</name>
</gene>
<accession>A0A1J4QK85</accession>
<evidence type="ECO:0000256" key="2">
    <source>
        <dbReference type="SAM" id="SignalP"/>
    </source>
</evidence>
<evidence type="ECO:0000313" key="3">
    <source>
        <dbReference type="EMBL" id="OIN13871.1"/>
    </source>
</evidence>
<dbReference type="AlphaFoldDB" id="A0A1J4QK85"/>
<sequence length="198" mass="22069">MKPCLFVKHRGLFMKSWVLLLAVPVLWLPPTRAQDDGAPTPAYPPLKQFEEIMARPLFDDSRRPQPDEEEESVSESAAAMREKWRLSGVVWEDDQQLALFSERQGAGRARIKTGMYLDGNWQLEEIGMDTVTLSDGSQTLRLELWEPRQPSTRPAADPAVPADAQHNPNEANPAPDTDAAETTEADEDNTQGSNGESQ</sequence>
<reference evidence="3 4" key="1">
    <citation type="submission" date="2016-07" db="EMBL/GenBank/DDBJ databases">
        <title>Draft Genome Sequence of Oceanisphaera psychrotolerans, isolated from coastal sediment samples.</title>
        <authorList>
            <person name="Zhuo S."/>
            <person name="Ruan Z."/>
        </authorList>
    </citation>
    <scope>NUCLEOTIDE SEQUENCE [LARGE SCALE GENOMIC DNA]</scope>
    <source>
        <strain evidence="3 4">LAM-WHM-ZC</strain>
    </source>
</reference>
<dbReference type="STRING" id="1414654.BFR47_09290"/>
<protein>
    <recommendedName>
        <fullName evidence="5">Type II secretion system protein GspC N-terminal domain-containing protein</fullName>
    </recommendedName>
</protein>
<feature type="chain" id="PRO_5009632468" description="Type II secretion system protein GspC N-terminal domain-containing protein" evidence="2">
    <location>
        <begin position="34"/>
        <end position="198"/>
    </location>
</feature>
<feature type="compositionally biased region" description="Low complexity" evidence="1">
    <location>
        <begin position="154"/>
        <end position="177"/>
    </location>
</feature>
<evidence type="ECO:0000313" key="4">
    <source>
        <dbReference type="Proteomes" id="UP000243073"/>
    </source>
</evidence>
<keyword evidence="4" id="KW-1185">Reference proteome</keyword>
<proteinExistence type="predicted"/>